<evidence type="ECO:0000313" key="3">
    <source>
        <dbReference type="EMBL" id="RDK08379.1"/>
    </source>
</evidence>
<gene>
    <name evidence="3" type="ORF">DN412_21330</name>
</gene>
<feature type="domain" description="Thioesterase" evidence="2">
    <location>
        <begin position="99"/>
        <end position="175"/>
    </location>
</feature>
<protein>
    <submittedName>
        <fullName evidence="3">Aromatic compound catabolic protein</fullName>
    </submittedName>
</protein>
<dbReference type="CDD" id="cd03443">
    <property type="entry name" value="PaaI_thioesterase"/>
    <property type="match status" value="1"/>
</dbReference>
<keyword evidence="1" id="KW-0378">Hydrolase</keyword>
<proteinExistence type="predicted"/>
<dbReference type="Pfam" id="PF03061">
    <property type="entry name" value="4HBT"/>
    <property type="match status" value="1"/>
</dbReference>
<dbReference type="InterPro" id="IPR003736">
    <property type="entry name" value="PAAI_dom"/>
</dbReference>
<name>A0A370NRZ4_9BURK</name>
<dbReference type="GO" id="GO:0061522">
    <property type="term" value="F:1,4-dihydroxy-2-naphthoyl-CoA thioesterase activity"/>
    <property type="evidence" value="ECO:0007669"/>
    <property type="project" value="TreeGrafter"/>
</dbReference>
<dbReference type="PANTHER" id="PTHR43240:SF1">
    <property type="entry name" value="BLR5584 PROTEIN"/>
    <property type="match status" value="1"/>
</dbReference>
<evidence type="ECO:0000313" key="4">
    <source>
        <dbReference type="Proteomes" id="UP000255165"/>
    </source>
</evidence>
<dbReference type="InterPro" id="IPR006683">
    <property type="entry name" value="Thioestr_dom"/>
</dbReference>
<comment type="caution">
    <text evidence="3">The sequence shown here is derived from an EMBL/GenBank/DDBJ whole genome shotgun (WGS) entry which is preliminary data.</text>
</comment>
<accession>A0A370NRZ4</accession>
<dbReference type="Proteomes" id="UP000255165">
    <property type="component" value="Unassembled WGS sequence"/>
</dbReference>
<dbReference type="AlphaFoldDB" id="A0A370NRZ4"/>
<dbReference type="EMBL" id="QKWJ01000027">
    <property type="protein sequence ID" value="RDK08379.1"/>
    <property type="molecule type" value="Genomic_DNA"/>
</dbReference>
<evidence type="ECO:0000256" key="1">
    <source>
        <dbReference type="ARBA" id="ARBA00022801"/>
    </source>
</evidence>
<reference evidence="4" key="1">
    <citation type="submission" date="2018-06" db="EMBL/GenBank/DDBJ databases">
        <authorList>
            <person name="Feng T."/>
            <person name="Jeon C.O."/>
        </authorList>
    </citation>
    <scope>NUCLEOTIDE SEQUENCE [LARGE SCALE GENOMIC DNA]</scope>
    <source>
        <strain evidence="4">S23</strain>
    </source>
</reference>
<dbReference type="PANTHER" id="PTHR43240">
    <property type="entry name" value="1,4-DIHYDROXY-2-NAPHTHOYL-COA THIOESTERASE 1"/>
    <property type="match status" value="1"/>
</dbReference>
<dbReference type="NCBIfam" id="TIGR00369">
    <property type="entry name" value="unchar_dom_1"/>
    <property type="match status" value="1"/>
</dbReference>
<dbReference type="GO" id="GO:0005829">
    <property type="term" value="C:cytosol"/>
    <property type="evidence" value="ECO:0007669"/>
    <property type="project" value="TreeGrafter"/>
</dbReference>
<dbReference type="SUPFAM" id="SSF54637">
    <property type="entry name" value="Thioesterase/thiol ester dehydrase-isomerase"/>
    <property type="match status" value="1"/>
</dbReference>
<dbReference type="Gene3D" id="3.10.129.10">
    <property type="entry name" value="Hotdog Thioesterase"/>
    <property type="match status" value="1"/>
</dbReference>
<sequence length="190" mass="20060">MPGTRSGHMIEAPDTTAQWLREEEQARSRLATAGSLDGRSDAASAAESLDGLTIVRRMLTGEIPQAAMCETLGYVLIEADHGRALFQGHPHDAFMNPHATVHGGWAATLLDSAMGCAARTVLPAGRAYTTMDLTVRFIRAVSKKITVLRAEGTVVHAGRRAIVAEGRLFGPDGSLYAVSSCSCITLPSGA</sequence>
<evidence type="ECO:0000259" key="2">
    <source>
        <dbReference type="Pfam" id="PF03061"/>
    </source>
</evidence>
<organism evidence="3 4">
    <name type="scientific">Cupriavidus lacunae</name>
    <dbReference type="NCBI Taxonomy" id="2666307"/>
    <lineage>
        <taxon>Bacteria</taxon>
        <taxon>Pseudomonadati</taxon>
        <taxon>Pseudomonadota</taxon>
        <taxon>Betaproteobacteria</taxon>
        <taxon>Burkholderiales</taxon>
        <taxon>Burkholderiaceae</taxon>
        <taxon>Cupriavidus</taxon>
    </lineage>
</organism>
<keyword evidence="4" id="KW-1185">Reference proteome</keyword>
<dbReference type="InterPro" id="IPR029069">
    <property type="entry name" value="HotDog_dom_sf"/>
</dbReference>